<evidence type="ECO:0000256" key="7">
    <source>
        <dbReference type="ARBA" id="ARBA00022918"/>
    </source>
</evidence>
<proteinExistence type="predicted"/>
<dbReference type="CDD" id="cd00303">
    <property type="entry name" value="retropepsin_like"/>
    <property type="match status" value="1"/>
</dbReference>
<dbReference type="PANTHER" id="PTHR24559:SF450">
    <property type="entry name" value="RNA-DIRECTED DNA POLYMERASE HOMOLOG"/>
    <property type="match status" value="1"/>
</dbReference>
<dbReference type="InterPro" id="IPR016197">
    <property type="entry name" value="Chromo-like_dom_sf"/>
</dbReference>
<dbReference type="EMBL" id="SSTE01011134">
    <property type="protein sequence ID" value="KAA0051853.1"/>
    <property type="molecule type" value="Genomic_DNA"/>
</dbReference>
<reference evidence="12 13" key="1">
    <citation type="submission" date="2019-08" db="EMBL/GenBank/DDBJ databases">
        <title>Draft genome sequences of two oriental melons (Cucumis melo L. var makuwa).</title>
        <authorList>
            <person name="Kwon S.-Y."/>
        </authorList>
    </citation>
    <scope>NUCLEOTIDE SEQUENCE [LARGE SCALE GENOMIC DNA]</scope>
    <source>
        <strain evidence="13">cv. SW 3</strain>
        <tissue evidence="12">Leaf</tissue>
    </source>
</reference>
<dbReference type="GO" id="GO:0006508">
    <property type="term" value="P:proteolysis"/>
    <property type="evidence" value="ECO:0007669"/>
    <property type="project" value="UniProtKB-KW"/>
</dbReference>
<feature type="domain" description="DUF7895" evidence="11">
    <location>
        <begin position="788"/>
        <end position="858"/>
    </location>
</feature>
<feature type="region of interest" description="Disordered" evidence="8">
    <location>
        <begin position="162"/>
        <end position="185"/>
    </location>
</feature>
<feature type="compositionally biased region" description="Basic and acidic residues" evidence="8">
    <location>
        <begin position="78"/>
        <end position="107"/>
    </location>
</feature>
<dbReference type="SUPFAM" id="SSF56672">
    <property type="entry name" value="DNA/RNA polymerases"/>
    <property type="match status" value="1"/>
</dbReference>
<feature type="region of interest" description="Disordered" evidence="8">
    <location>
        <begin position="56"/>
        <end position="107"/>
    </location>
</feature>
<keyword evidence="3" id="KW-0548">Nucleotidyltransferase</keyword>
<accession>A0A5A7U7F5</accession>
<keyword evidence="6" id="KW-0378">Hydrolase</keyword>
<organism evidence="12 13">
    <name type="scientific">Cucumis melo var. makuwa</name>
    <name type="common">Oriental melon</name>
    <dbReference type="NCBI Taxonomy" id="1194695"/>
    <lineage>
        <taxon>Eukaryota</taxon>
        <taxon>Viridiplantae</taxon>
        <taxon>Streptophyta</taxon>
        <taxon>Embryophyta</taxon>
        <taxon>Tracheophyta</taxon>
        <taxon>Spermatophyta</taxon>
        <taxon>Magnoliopsida</taxon>
        <taxon>eudicotyledons</taxon>
        <taxon>Gunneridae</taxon>
        <taxon>Pentapetalae</taxon>
        <taxon>rosids</taxon>
        <taxon>fabids</taxon>
        <taxon>Cucurbitales</taxon>
        <taxon>Cucurbitaceae</taxon>
        <taxon>Benincaseae</taxon>
        <taxon>Cucumis</taxon>
    </lineage>
</organism>
<gene>
    <name evidence="12" type="ORF">E6C27_scaffold60G002830</name>
</gene>
<dbReference type="InterPro" id="IPR057217">
    <property type="entry name" value="DUF7895"/>
</dbReference>
<dbReference type="CDD" id="cd01647">
    <property type="entry name" value="RT_LTR"/>
    <property type="match status" value="1"/>
</dbReference>
<dbReference type="InterPro" id="IPR043128">
    <property type="entry name" value="Rev_trsase/Diguanyl_cyclase"/>
</dbReference>
<evidence type="ECO:0000256" key="3">
    <source>
        <dbReference type="ARBA" id="ARBA00022695"/>
    </source>
</evidence>
<keyword evidence="2" id="KW-0808">Transferase</keyword>
<dbReference type="InterPro" id="IPR000477">
    <property type="entry name" value="RT_dom"/>
</dbReference>
<keyword evidence="4" id="KW-0540">Nuclease</keyword>
<evidence type="ECO:0000259" key="11">
    <source>
        <dbReference type="Pfam" id="PF25433"/>
    </source>
</evidence>
<dbReference type="PANTHER" id="PTHR24559">
    <property type="entry name" value="TRANSPOSON TY3-I GAG-POL POLYPROTEIN"/>
    <property type="match status" value="1"/>
</dbReference>
<dbReference type="InterPro" id="IPR053134">
    <property type="entry name" value="RNA-dir_DNA_polymerase"/>
</dbReference>
<name>A0A5A7U7F5_CUCMM</name>
<dbReference type="Pfam" id="PF25433">
    <property type="entry name" value="DUF7895"/>
    <property type="match status" value="1"/>
</dbReference>
<dbReference type="Gene3D" id="3.30.70.270">
    <property type="match status" value="1"/>
</dbReference>
<evidence type="ECO:0000256" key="1">
    <source>
        <dbReference type="ARBA" id="ARBA00022670"/>
    </source>
</evidence>
<dbReference type="SUPFAM" id="SSF54160">
    <property type="entry name" value="Chromo domain-like"/>
    <property type="match status" value="1"/>
</dbReference>
<comment type="caution">
    <text evidence="12">The sequence shown here is derived from an EMBL/GenBank/DDBJ whole genome shotgun (WGS) entry which is preliminary data.</text>
</comment>
<dbReference type="Proteomes" id="UP000321393">
    <property type="component" value="Unassembled WGS sequence"/>
</dbReference>
<dbReference type="Pfam" id="PF00078">
    <property type="entry name" value="RVT_1"/>
    <property type="match status" value="1"/>
</dbReference>
<dbReference type="AlphaFoldDB" id="A0A5A7U7F5"/>
<evidence type="ECO:0000256" key="6">
    <source>
        <dbReference type="ARBA" id="ARBA00022801"/>
    </source>
</evidence>
<evidence type="ECO:0000256" key="5">
    <source>
        <dbReference type="ARBA" id="ARBA00022759"/>
    </source>
</evidence>
<evidence type="ECO:0000256" key="8">
    <source>
        <dbReference type="SAM" id="MobiDB-lite"/>
    </source>
</evidence>
<dbReference type="Gene3D" id="3.10.10.10">
    <property type="entry name" value="HIV Type 1 Reverse Transcriptase, subunit A, domain 1"/>
    <property type="match status" value="1"/>
</dbReference>
<dbReference type="InterPro" id="IPR043502">
    <property type="entry name" value="DNA/RNA_pol_sf"/>
</dbReference>
<dbReference type="Pfam" id="PF08284">
    <property type="entry name" value="RVP_2"/>
    <property type="match status" value="1"/>
</dbReference>
<feature type="compositionally biased region" description="Polar residues" evidence="8">
    <location>
        <begin position="169"/>
        <end position="185"/>
    </location>
</feature>
<evidence type="ECO:0000259" key="9">
    <source>
        <dbReference type="Pfam" id="PF00078"/>
    </source>
</evidence>
<keyword evidence="7" id="KW-0695">RNA-directed DNA polymerase</keyword>
<evidence type="ECO:0000256" key="4">
    <source>
        <dbReference type="ARBA" id="ARBA00022722"/>
    </source>
</evidence>
<feature type="domain" description="Reverse transcriptase/retrotransposon-derived protein RNase H-like" evidence="10">
    <location>
        <begin position="613"/>
        <end position="652"/>
    </location>
</feature>
<feature type="compositionally biased region" description="Low complexity" evidence="8">
    <location>
        <begin position="57"/>
        <end position="72"/>
    </location>
</feature>
<evidence type="ECO:0000259" key="10">
    <source>
        <dbReference type="Pfam" id="PF17919"/>
    </source>
</evidence>
<dbReference type="GO" id="GO:0003964">
    <property type="term" value="F:RNA-directed DNA polymerase activity"/>
    <property type="evidence" value="ECO:0007669"/>
    <property type="project" value="UniProtKB-KW"/>
</dbReference>
<dbReference type="GO" id="GO:0008233">
    <property type="term" value="F:peptidase activity"/>
    <property type="evidence" value="ECO:0007669"/>
    <property type="project" value="UniProtKB-KW"/>
</dbReference>
<feature type="domain" description="Reverse transcriptase" evidence="9">
    <location>
        <begin position="487"/>
        <end position="571"/>
    </location>
</feature>
<evidence type="ECO:0000313" key="13">
    <source>
        <dbReference type="Proteomes" id="UP000321393"/>
    </source>
</evidence>
<evidence type="ECO:0000313" key="12">
    <source>
        <dbReference type="EMBL" id="KAA0051853.1"/>
    </source>
</evidence>
<dbReference type="Pfam" id="PF17919">
    <property type="entry name" value="RT_RNaseH_2"/>
    <property type="match status" value="1"/>
</dbReference>
<dbReference type="OrthoDB" id="1933346at2759"/>
<dbReference type="FunFam" id="3.10.10.10:FF:000007">
    <property type="entry name" value="Retrovirus-related Pol polyprotein from transposon 17.6-like Protein"/>
    <property type="match status" value="1"/>
</dbReference>
<sequence>MELSDQEIASMKKEMSKIPVIELSLIEITKNLELRRLQFEKQQQVILMFMETKTKEGSMMSEQLSESMMRESPATNTKENERSSNREIGSKKADKKSNTEDNNGDRNKFKKVEMLAFSGEDLDSRLLRAERSKGLAKMMQLAQLVENREIIRGEGNLNGYAAGKYPPNSRGNSRTTGNTSINENRENTTFPIRTITLRGSNTNEVKREGTFKRLPASKFQARKEKGLCFKCNEKYSADHKCKMKDQKELWMFVVIDNNEEFEIIEEEETERKELNVVEARGVNTGCVVLSINSVVGLNDPGTMKVRGKLQNEEVIVLIDCGATHNFISEKLVKLLQLSTKETPHYGVILGFGKAVQGKRVCEGIEIQLDEWTVKDEFLPLEIGGRKVSIKGDPNLTKSRVSLKNMMKTWGEDDQGFLIECRVIELKKMSTIELNEDEGMCAVEESLTVVLENFIDVFEWLEKLPPNRSVEHHIHLKKDTNPINVRPYRALNNATIPDKFPIPVIKELFDGLSGASLFSKINLKVGYHQIRMNEEDIEKTAFRTHEGHYEFLVMPFGLTNALAAFQSLMNKVEYLGHIISEQGVEADPEKIKSVVEWPCPTNVREVCGFLGLTGEVEEAFEKLKKAMLTFPVLAMPDFSLPFKIETDASGYGIVVYKPGLENKAADALSRMPSVVNLYSLTAPTIVDLETIKEERALGITPFQVVYGRQPPPLVYYGERETSNSTLDEQLRERDVALEGVDYQKDKSGNWEMLIGWEGLPKYEATWERYEEVHRLYPDFHLEDKVPLITCEDCGGSGLCSECKGEGFVLKKLSDENAERARLAAKNMATRFTAALPKKWSYCSKCSSARSCSTCGGSGTLSS</sequence>
<dbReference type="GO" id="GO:0004519">
    <property type="term" value="F:endonuclease activity"/>
    <property type="evidence" value="ECO:0007669"/>
    <property type="project" value="UniProtKB-KW"/>
</dbReference>
<dbReference type="Gene3D" id="2.40.70.10">
    <property type="entry name" value="Acid Proteases"/>
    <property type="match status" value="1"/>
</dbReference>
<protein>
    <submittedName>
        <fullName evidence="12">Ty3-gypsy retroelement transposase</fullName>
    </submittedName>
</protein>
<dbReference type="InterPro" id="IPR041577">
    <property type="entry name" value="RT_RNaseH_2"/>
</dbReference>
<dbReference type="InterPro" id="IPR021109">
    <property type="entry name" value="Peptidase_aspartic_dom_sf"/>
</dbReference>
<evidence type="ECO:0000256" key="2">
    <source>
        <dbReference type="ARBA" id="ARBA00022679"/>
    </source>
</evidence>
<keyword evidence="5" id="KW-0255">Endonuclease</keyword>
<keyword evidence="1" id="KW-0645">Protease</keyword>